<proteinExistence type="predicted"/>
<dbReference type="InterPro" id="IPR056924">
    <property type="entry name" value="SH3_Tf2-1"/>
</dbReference>
<gene>
    <name evidence="2" type="ORF">HRI_000129700</name>
</gene>
<name>A0A9W7GTE6_HIBTR</name>
<dbReference type="PANTHER" id="PTHR46148">
    <property type="entry name" value="CHROMO DOMAIN-CONTAINING PROTEIN"/>
    <property type="match status" value="1"/>
</dbReference>
<comment type="caution">
    <text evidence="2">The sequence shown here is derived from an EMBL/GenBank/DDBJ whole genome shotgun (WGS) entry which is preliminary data.</text>
</comment>
<evidence type="ECO:0000259" key="1">
    <source>
        <dbReference type="Pfam" id="PF24626"/>
    </source>
</evidence>
<accession>A0A9W7GTE6</accession>
<sequence>MVSYEALYGRKCRTPFCWAEAGQKLVSLPSVLKGTTEKVSPWKKVMRFCWKGKLSPIFIEPYEVLERVGHVAYRLRLPSKLEKIHDVFHISMLRKYRSDPSPVMHVEEIELNPYLSYEEEPIEILDSDNKFLCGKTIDLVKDLWRDRGVEEATWERKTGMKA</sequence>
<dbReference type="OrthoDB" id="1939135at2759"/>
<evidence type="ECO:0000313" key="2">
    <source>
        <dbReference type="EMBL" id="GMI64604.1"/>
    </source>
</evidence>
<protein>
    <recommendedName>
        <fullName evidence="1">Tf2-1-like SH3-like domain-containing protein</fullName>
    </recommendedName>
</protein>
<evidence type="ECO:0000313" key="3">
    <source>
        <dbReference type="Proteomes" id="UP001165190"/>
    </source>
</evidence>
<dbReference type="EMBL" id="BSYR01000003">
    <property type="protein sequence ID" value="GMI64604.1"/>
    <property type="molecule type" value="Genomic_DNA"/>
</dbReference>
<dbReference type="Pfam" id="PF24626">
    <property type="entry name" value="SH3_Tf2-1"/>
    <property type="match status" value="1"/>
</dbReference>
<dbReference type="Proteomes" id="UP001165190">
    <property type="component" value="Unassembled WGS sequence"/>
</dbReference>
<organism evidence="2 3">
    <name type="scientific">Hibiscus trionum</name>
    <name type="common">Flower of an hour</name>
    <dbReference type="NCBI Taxonomy" id="183268"/>
    <lineage>
        <taxon>Eukaryota</taxon>
        <taxon>Viridiplantae</taxon>
        <taxon>Streptophyta</taxon>
        <taxon>Embryophyta</taxon>
        <taxon>Tracheophyta</taxon>
        <taxon>Spermatophyta</taxon>
        <taxon>Magnoliopsida</taxon>
        <taxon>eudicotyledons</taxon>
        <taxon>Gunneridae</taxon>
        <taxon>Pentapetalae</taxon>
        <taxon>rosids</taxon>
        <taxon>malvids</taxon>
        <taxon>Malvales</taxon>
        <taxon>Malvaceae</taxon>
        <taxon>Malvoideae</taxon>
        <taxon>Hibiscus</taxon>
    </lineage>
</organism>
<reference evidence="2" key="1">
    <citation type="submission" date="2023-05" db="EMBL/GenBank/DDBJ databases">
        <title>Genome and transcriptome analyses reveal genes involved in the formation of fine ridges on petal epidermal cells in Hibiscus trionum.</title>
        <authorList>
            <person name="Koshimizu S."/>
            <person name="Masuda S."/>
            <person name="Ishii T."/>
            <person name="Shirasu K."/>
            <person name="Hoshino A."/>
            <person name="Arita M."/>
        </authorList>
    </citation>
    <scope>NUCLEOTIDE SEQUENCE</scope>
    <source>
        <strain evidence="2">Hamamatsu line</strain>
    </source>
</reference>
<feature type="domain" description="Tf2-1-like SH3-like" evidence="1">
    <location>
        <begin position="43"/>
        <end position="97"/>
    </location>
</feature>
<dbReference type="AlphaFoldDB" id="A0A9W7GTE6"/>
<dbReference type="PANTHER" id="PTHR46148:SF44">
    <property type="entry name" value="GAG-POL POLYPROTEIN"/>
    <property type="match status" value="1"/>
</dbReference>
<keyword evidence="3" id="KW-1185">Reference proteome</keyword>